<evidence type="ECO:0000256" key="2">
    <source>
        <dbReference type="SAM" id="SignalP"/>
    </source>
</evidence>
<evidence type="ECO:0000313" key="5">
    <source>
        <dbReference type="Proteomes" id="UP000245073"/>
    </source>
</evidence>
<evidence type="ECO:0000256" key="1">
    <source>
        <dbReference type="SAM" id="MobiDB-lite"/>
    </source>
</evidence>
<dbReference type="GO" id="GO:0005509">
    <property type="term" value="F:calcium ion binding"/>
    <property type="evidence" value="ECO:0007669"/>
    <property type="project" value="InterPro"/>
</dbReference>
<feature type="region of interest" description="Disordered" evidence="1">
    <location>
        <begin position="24"/>
        <end position="73"/>
    </location>
</feature>
<name>A0A2T9KCU4_9CAUL</name>
<feature type="domain" description="EF-hand" evidence="3">
    <location>
        <begin position="213"/>
        <end position="225"/>
    </location>
</feature>
<dbReference type="InterPro" id="IPR011992">
    <property type="entry name" value="EF-hand-dom_pair"/>
</dbReference>
<feature type="compositionally biased region" description="Low complexity" evidence="1">
    <location>
        <begin position="141"/>
        <end position="150"/>
    </location>
</feature>
<dbReference type="PROSITE" id="PS00018">
    <property type="entry name" value="EF_HAND_1"/>
    <property type="match status" value="1"/>
</dbReference>
<dbReference type="SUPFAM" id="SSF47473">
    <property type="entry name" value="EF-hand"/>
    <property type="match status" value="1"/>
</dbReference>
<gene>
    <name evidence="4" type="ORF">DDF67_02445</name>
</gene>
<feature type="signal peptide" evidence="2">
    <location>
        <begin position="1"/>
        <end position="18"/>
    </location>
</feature>
<comment type="caution">
    <text evidence="4">The sequence shown here is derived from an EMBL/GenBank/DDBJ whole genome shotgun (WGS) entry which is preliminary data.</text>
</comment>
<feature type="compositionally biased region" description="Gly residues" evidence="1">
    <location>
        <begin position="28"/>
        <end position="62"/>
    </location>
</feature>
<sequence length="260" mass="27188">MTARAALPFLALAALSLAACGHAPPDGPGGRGPGGPSGRPGLRGGWSPGEGGPGGPRMGGGKQVFISPAGEPFRADAGQPYPVALWFAGADADHDGVLTREEFLADSLRFFDKLDADKSGVLDGFEVSAYERNIAPEIVQASAMPQQAQPSGGGPDGGDGDGPRRRRDGGLGNMLLGATPYALLAEPQPVMGADADFNRRVTRDEATRAANARFRLLDKDGDGRLILDELPQTRMQRMLTGEDEPREGGRRGKGGRRPPR</sequence>
<dbReference type="AlphaFoldDB" id="A0A2T9KCU4"/>
<dbReference type="InterPro" id="IPR018247">
    <property type="entry name" value="EF_Hand_1_Ca_BS"/>
</dbReference>
<feature type="region of interest" description="Disordered" evidence="1">
    <location>
        <begin position="141"/>
        <end position="172"/>
    </location>
</feature>
<dbReference type="Proteomes" id="UP000245073">
    <property type="component" value="Unassembled WGS sequence"/>
</dbReference>
<feature type="chain" id="PRO_5015481715" description="EF-hand domain-containing protein" evidence="2">
    <location>
        <begin position="19"/>
        <end position="260"/>
    </location>
</feature>
<dbReference type="InterPro" id="IPR002048">
    <property type="entry name" value="EF_hand_dom"/>
</dbReference>
<protein>
    <recommendedName>
        <fullName evidence="3">EF-hand domain-containing protein</fullName>
    </recommendedName>
</protein>
<dbReference type="PROSITE" id="PS51257">
    <property type="entry name" value="PROKAR_LIPOPROTEIN"/>
    <property type="match status" value="1"/>
</dbReference>
<dbReference type="OrthoDB" id="7365540at2"/>
<evidence type="ECO:0000259" key="3">
    <source>
        <dbReference type="Pfam" id="PF13202"/>
    </source>
</evidence>
<reference evidence="4 5" key="1">
    <citation type="submission" date="2018-04" db="EMBL/GenBank/DDBJ databases">
        <title>The genome sequence of Caulobacter sp. 744.</title>
        <authorList>
            <person name="Gao J."/>
            <person name="Sun J."/>
        </authorList>
    </citation>
    <scope>NUCLEOTIDE SEQUENCE [LARGE SCALE GENOMIC DNA]</scope>
    <source>
        <strain evidence="4 5">774</strain>
    </source>
</reference>
<feature type="compositionally biased region" description="Basic and acidic residues" evidence="1">
    <location>
        <begin position="218"/>
        <end position="227"/>
    </location>
</feature>
<feature type="compositionally biased region" description="Basic residues" evidence="1">
    <location>
        <begin position="251"/>
        <end position="260"/>
    </location>
</feature>
<keyword evidence="5" id="KW-1185">Reference proteome</keyword>
<feature type="domain" description="EF-hand" evidence="3">
    <location>
        <begin position="86"/>
        <end position="103"/>
    </location>
</feature>
<evidence type="ECO:0000313" key="4">
    <source>
        <dbReference type="EMBL" id="PVM93790.1"/>
    </source>
</evidence>
<accession>A0A2T9KCU4</accession>
<keyword evidence="2" id="KW-0732">Signal</keyword>
<proteinExistence type="predicted"/>
<dbReference type="Gene3D" id="1.10.238.10">
    <property type="entry name" value="EF-hand"/>
    <property type="match status" value="1"/>
</dbReference>
<dbReference type="Pfam" id="PF13202">
    <property type="entry name" value="EF-hand_5"/>
    <property type="match status" value="2"/>
</dbReference>
<dbReference type="RefSeq" id="WP_109099374.1">
    <property type="nucleotide sequence ID" value="NZ_QDKQ01000014.1"/>
</dbReference>
<dbReference type="EMBL" id="QDKQ01000014">
    <property type="protein sequence ID" value="PVM93790.1"/>
    <property type="molecule type" value="Genomic_DNA"/>
</dbReference>
<feature type="region of interest" description="Disordered" evidence="1">
    <location>
        <begin position="218"/>
        <end position="260"/>
    </location>
</feature>
<organism evidence="4 5">
    <name type="scientific">Caulobacter endophyticus</name>
    <dbReference type="NCBI Taxonomy" id="2172652"/>
    <lineage>
        <taxon>Bacteria</taxon>
        <taxon>Pseudomonadati</taxon>
        <taxon>Pseudomonadota</taxon>
        <taxon>Alphaproteobacteria</taxon>
        <taxon>Caulobacterales</taxon>
        <taxon>Caulobacteraceae</taxon>
        <taxon>Caulobacter</taxon>
    </lineage>
</organism>